<evidence type="ECO:0000256" key="1">
    <source>
        <dbReference type="SAM" id="MobiDB-lite"/>
    </source>
</evidence>
<name>A0AAV4BZ95_9GAST</name>
<feature type="compositionally biased region" description="Polar residues" evidence="1">
    <location>
        <begin position="1"/>
        <end position="20"/>
    </location>
</feature>
<dbReference type="AlphaFoldDB" id="A0AAV4BZ95"/>
<sequence>MCRTLTEASDSPDGAQSLTASLPDASRKHATARPAGYTRATHHSRLATQSKFQLASIGLNFDRTRQSNQPPSLRSARECMETPFITRDGDFCDVNWIIDFQHRSIEL</sequence>
<feature type="region of interest" description="Disordered" evidence="1">
    <location>
        <begin position="1"/>
        <end position="44"/>
    </location>
</feature>
<comment type="caution">
    <text evidence="2">The sequence shown here is derived from an EMBL/GenBank/DDBJ whole genome shotgun (WGS) entry which is preliminary data.</text>
</comment>
<evidence type="ECO:0000313" key="3">
    <source>
        <dbReference type="Proteomes" id="UP000735302"/>
    </source>
</evidence>
<reference evidence="2 3" key="1">
    <citation type="journal article" date="2021" name="Elife">
        <title>Chloroplast acquisition without the gene transfer in kleptoplastic sea slugs, Plakobranchus ocellatus.</title>
        <authorList>
            <person name="Maeda T."/>
            <person name="Takahashi S."/>
            <person name="Yoshida T."/>
            <person name="Shimamura S."/>
            <person name="Takaki Y."/>
            <person name="Nagai Y."/>
            <person name="Toyoda A."/>
            <person name="Suzuki Y."/>
            <person name="Arimoto A."/>
            <person name="Ishii H."/>
            <person name="Satoh N."/>
            <person name="Nishiyama T."/>
            <person name="Hasebe M."/>
            <person name="Maruyama T."/>
            <person name="Minagawa J."/>
            <person name="Obokata J."/>
            <person name="Shigenobu S."/>
        </authorList>
    </citation>
    <scope>NUCLEOTIDE SEQUENCE [LARGE SCALE GENOMIC DNA]</scope>
</reference>
<keyword evidence="3" id="KW-1185">Reference proteome</keyword>
<proteinExistence type="predicted"/>
<dbReference type="EMBL" id="BLXT01006043">
    <property type="protein sequence ID" value="GFO28451.1"/>
    <property type="molecule type" value="Genomic_DNA"/>
</dbReference>
<gene>
    <name evidence="2" type="ORF">PoB_005495600</name>
</gene>
<accession>A0AAV4BZ95</accession>
<evidence type="ECO:0000313" key="2">
    <source>
        <dbReference type="EMBL" id="GFO28451.1"/>
    </source>
</evidence>
<protein>
    <submittedName>
        <fullName evidence="2">Uncharacterized protein</fullName>
    </submittedName>
</protein>
<organism evidence="2 3">
    <name type="scientific">Plakobranchus ocellatus</name>
    <dbReference type="NCBI Taxonomy" id="259542"/>
    <lineage>
        <taxon>Eukaryota</taxon>
        <taxon>Metazoa</taxon>
        <taxon>Spiralia</taxon>
        <taxon>Lophotrochozoa</taxon>
        <taxon>Mollusca</taxon>
        <taxon>Gastropoda</taxon>
        <taxon>Heterobranchia</taxon>
        <taxon>Euthyneura</taxon>
        <taxon>Panpulmonata</taxon>
        <taxon>Sacoglossa</taxon>
        <taxon>Placobranchoidea</taxon>
        <taxon>Plakobranchidae</taxon>
        <taxon>Plakobranchus</taxon>
    </lineage>
</organism>
<dbReference type="Proteomes" id="UP000735302">
    <property type="component" value="Unassembled WGS sequence"/>
</dbReference>